<sequence length="168" mass="18783">MEQTIYIADNFFSAGKTMIKNRNNEEIGLLDLKSAFGSSISVYDLEGNVLISAKFRPFSTKWVVSDPVCERGILKQKLFSFSRTYYYTTANQEVWEINKPAFSRDFTMKDHNNNTVAEFKKISGFFSSPAYEINNLMNKLETEELIAVVMGVNAIEKSNGAAAGGAST</sequence>
<name>A0A1H9M5C9_9BACI</name>
<reference evidence="1 2" key="1">
    <citation type="submission" date="2016-10" db="EMBL/GenBank/DDBJ databases">
        <authorList>
            <person name="de Groot N.N."/>
        </authorList>
    </citation>
    <scope>NUCLEOTIDE SEQUENCE [LARGE SCALE GENOMIC DNA]</scope>
    <source>
        <strain evidence="1 2">CGMCC 1.7727</strain>
    </source>
</reference>
<accession>A0A1H9M5C9</accession>
<dbReference type="OrthoDB" id="2692055at2"/>
<organism evidence="1 2">
    <name type="scientific">Gracilibacillus ureilyticus</name>
    <dbReference type="NCBI Taxonomy" id="531814"/>
    <lineage>
        <taxon>Bacteria</taxon>
        <taxon>Bacillati</taxon>
        <taxon>Bacillota</taxon>
        <taxon>Bacilli</taxon>
        <taxon>Bacillales</taxon>
        <taxon>Bacillaceae</taxon>
        <taxon>Gracilibacillus</taxon>
    </lineage>
</organism>
<dbReference type="Proteomes" id="UP000199687">
    <property type="component" value="Unassembled WGS sequence"/>
</dbReference>
<dbReference type="InterPro" id="IPR007612">
    <property type="entry name" value="LOR"/>
</dbReference>
<keyword evidence="2" id="KW-1185">Reference proteome</keyword>
<evidence type="ECO:0000313" key="1">
    <source>
        <dbReference type="EMBL" id="SER18854.1"/>
    </source>
</evidence>
<protein>
    <recommendedName>
        <fullName evidence="3">LURP-one-related</fullName>
    </recommendedName>
</protein>
<proteinExistence type="predicted"/>
<evidence type="ECO:0008006" key="3">
    <source>
        <dbReference type="Google" id="ProtNLM"/>
    </source>
</evidence>
<gene>
    <name evidence="1" type="ORF">SAMN04487944_101563</name>
</gene>
<dbReference type="Pfam" id="PF04525">
    <property type="entry name" value="LOR"/>
    <property type="match status" value="1"/>
</dbReference>
<dbReference type="RefSeq" id="WP_089738719.1">
    <property type="nucleotide sequence ID" value="NZ_FOGL01000001.1"/>
</dbReference>
<dbReference type="AlphaFoldDB" id="A0A1H9M5C9"/>
<evidence type="ECO:0000313" key="2">
    <source>
        <dbReference type="Proteomes" id="UP000199687"/>
    </source>
</evidence>
<dbReference type="EMBL" id="FOGL01000001">
    <property type="protein sequence ID" value="SER18854.1"/>
    <property type="molecule type" value="Genomic_DNA"/>
</dbReference>